<reference evidence="2" key="1">
    <citation type="submission" date="2014-09" db="EMBL/GenBank/DDBJ databases">
        <authorList>
            <person name="Magalhaes I.L.F."/>
            <person name="Oliveira U."/>
            <person name="Santos F.R."/>
            <person name="Vidigal T.H.D.A."/>
            <person name="Brescovit A.D."/>
            <person name="Santos A.J."/>
        </authorList>
    </citation>
    <scope>NUCLEOTIDE SEQUENCE</scope>
    <source>
        <tissue evidence="2">Shoot tissue taken approximately 20 cm above the soil surface</tissue>
    </source>
</reference>
<name>A0A0A9E6W7_ARUDO</name>
<protein>
    <submittedName>
        <fullName evidence="2">Uncharacterized protein</fullName>
    </submittedName>
</protein>
<evidence type="ECO:0000256" key="1">
    <source>
        <dbReference type="SAM" id="MobiDB-lite"/>
    </source>
</evidence>
<reference evidence="2" key="2">
    <citation type="journal article" date="2015" name="Data Brief">
        <title>Shoot transcriptome of the giant reed, Arundo donax.</title>
        <authorList>
            <person name="Barrero R.A."/>
            <person name="Guerrero F.D."/>
            <person name="Moolhuijzen P."/>
            <person name="Goolsby J.A."/>
            <person name="Tidwell J."/>
            <person name="Bellgard S.E."/>
            <person name="Bellgard M.I."/>
        </authorList>
    </citation>
    <scope>NUCLEOTIDE SEQUENCE</scope>
    <source>
        <tissue evidence="2">Shoot tissue taken approximately 20 cm above the soil surface</tissue>
    </source>
</reference>
<feature type="compositionally biased region" description="Low complexity" evidence="1">
    <location>
        <begin position="38"/>
        <end position="48"/>
    </location>
</feature>
<feature type="compositionally biased region" description="Polar residues" evidence="1">
    <location>
        <begin position="54"/>
        <end position="65"/>
    </location>
</feature>
<feature type="compositionally biased region" description="Pro residues" evidence="1">
    <location>
        <begin position="17"/>
        <end position="31"/>
    </location>
</feature>
<evidence type="ECO:0000313" key="2">
    <source>
        <dbReference type="EMBL" id="JAD94778.1"/>
    </source>
</evidence>
<feature type="compositionally biased region" description="Basic residues" evidence="1">
    <location>
        <begin position="1"/>
        <end position="13"/>
    </location>
</feature>
<dbReference type="EMBL" id="GBRH01203117">
    <property type="protein sequence ID" value="JAD94778.1"/>
    <property type="molecule type" value="Transcribed_RNA"/>
</dbReference>
<dbReference type="AlphaFoldDB" id="A0A0A9E6W7"/>
<organism evidence="2">
    <name type="scientific">Arundo donax</name>
    <name type="common">Giant reed</name>
    <name type="synonym">Donax arundinaceus</name>
    <dbReference type="NCBI Taxonomy" id="35708"/>
    <lineage>
        <taxon>Eukaryota</taxon>
        <taxon>Viridiplantae</taxon>
        <taxon>Streptophyta</taxon>
        <taxon>Embryophyta</taxon>
        <taxon>Tracheophyta</taxon>
        <taxon>Spermatophyta</taxon>
        <taxon>Magnoliopsida</taxon>
        <taxon>Liliopsida</taxon>
        <taxon>Poales</taxon>
        <taxon>Poaceae</taxon>
        <taxon>PACMAD clade</taxon>
        <taxon>Arundinoideae</taxon>
        <taxon>Arundineae</taxon>
        <taxon>Arundo</taxon>
    </lineage>
</organism>
<accession>A0A0A9E6W7</accession>
<feature type="region of interest" description="Disordered" evidence="1">
    <location>
        <begin position="1"/>
        <end position="81"/>
    </location>
</feature>
<sequence>MTSARRGRWRRRSSASSPPPPRARAPLPPWPASRARRSTPTSRSLTRACPRSCLSMTSGSGNTVATSPSTTTTDRRSCRRR</sequence>
<proteinExistence type="predicted"/>